<dbReference type="PANTHER" id="PTHR48079:SF6">
    <property type="entry name" value="NAD(P)-BINDING DOMAIN-CONTAINING PROTEIN-RELATED"/>
    <property type="match status" value="1"/>
</dbReference>
<evidence type="ECO:0000313" key="2">
    <source>
        <dbReference type="EMBL" id="ADI14678.1"/>
    </source>
</evidence>
<dbReference type="InterPro" id="IPR051783">
    <property type="entry name" value="NAD(P)-dependent_oxidoreduct"/>
</dbReference>
<sequence length="334" mass="36662">MKVLVTGAHGFIGSHLTRLLLEEGCAVRALVSPWGRPDNLRSVLENPRLELVRADVTEPHTLTGSCRDVEVVFHAAARVAEWGPWGPFERVNVRGTENLLREAERARVRRFVLVSSVAVHRYTGFRHADPRALPLDGDVNAYARSKALAEALVMRAGGLEPVAVRPGLLPFGARDPNLARQVAALRWGGVPLVGGGRAVFNTAYVGDLARGLLLAGTVGAAAGRVYVIGDAGMTSWRDWFGTLAHLAGAPRPRLHLPGDAAMALSSGVERVWARLAPRTPPPLSRYLAYVVRRDVHFSLAHAERELGYHPRWRWPEALERTLAEMGALRRREQR</sequence>
<dbReference type="OrthoDB" id="9804595at2"/>
<keyword evidence="3" id="KW-1185">Reference proteome</keyword>
<evidence type="ECO:0000313" key="3">
    <source>
        <dbReference type="Proteomes" id="UP000000379"/>
    </source>
</evidence>
<dbReference type="Pfam" id="PF01370">
    <property type="entry name" value="Epimerase"/>
    <property type="match status" value="1"/>
</dbReference>
<dbReference type="EMBL" id="CP002049">
    <property type="protein sequence ID" value="ADI14678.1"/>
    <property type="molecule type" value="Genomic_DNA"/>
</dbReference>
<feature type="domain" description="NAD-dependent epimerase/dehydratase" evidence="1">
    <location>
        <begin position="3"/>
        <end position="229"/>
    </location>
</feature>
<dbReference type="KEGG" id="tra:Trad_1559"/>
<name>D7CXS6_TRURR</name>
<dbReference type="GO" id="GO:0005737">
    <property type="term" value="C:cytoplasm"/>
    <property type="evidence" value="ECO:0007669"/>
    <property type="project" value="TreeGrafter"/>
</dbReference>
<dbReference type="AlphaFoldDB" id="D7CXS6"/>
<protein>
    <submittedName>
        <fullName evidence="2">NAD-dependent epimerase/dehydratase</fullName>
    </submittedName>
</protein>
<dbReference type="SUPFAM" id="SSF51735">
    <property type="entry name" value="NAD(P)-binding Rossmann-fold domains"/>
    <property type="match status" value="1"/>
</dbReference>
<accession>D7CXS6</accession>
<proteinExistence type="predicted"/>
<reference evidence="2 3" key="2">
    <citation type="journal article" date="2011" name="Stand. Genomic Sci.">
        <title>Complete genome sequence of Truepera radiovictrix type strain (RQ-24).</title>
        <authorList>
            <person name="Ivanova N."/>
            <person name="Rohde C."/>
            <person name="Munk C."/>
            <person name="Nolan M."/>
            <person name="Lucas S."/>
            <person name="Del Rio T.G."/>
            <person name="Tice H."/>
            <person name="Deshpande S."/>
            <person name="Cheng J.F."/>
            <person name="Tapia R."/>
            <person name="Han C."/>
            <person name="Goodwin L."/>
            <person name="Pitluck S."/>
            <person name="Liolios K."/>
            <person name="Mavromatis K."/>
            <person name="Mikhailova N."/>
            <person name="Pati A."/>
            <person name="Chen A."/>
            <person name="Palaniappan K."/>
            <person name="Land M."/>
            <person name="Hauser L."/>
            <person name="Chang Y.J."/>
            <person name="Jeffries C.D."/>
            <person name="Brambilla E."/>
            <person name="Rohde M."/>
            <person name="Goker M."/>
            <person name="Tindall B.J."/>
            <person name="Woyke T."/>
            <person name="Bristow J."/>
            <person name="Eisen J.A."/>
            <person name="Markowitz V."/>
            <person name="Hugenholtz P."/>
            <person name="Kyrpides N.C."/>
            <person name="Klenk H.P."/>
            <person name="Lapidus A."/>
        </authorList>
    </citation>
    <scope>NUCLEOTIDE SEQUENCE [LARGE SCALE GENOMIC DNA]</scope>
    <source>
        <strain evidence="3">DSM 17093 / CIP 108686 / LMG 22925 / RQ-24</strain>
    </source>
</reference>
<dbReference type="STRING" id="649638.Trad_1559"/>
<dbReference type="InterPro" id="IPR036291">
    <property type="entry name" value="NAD(P)-bd_dom_sf"/>
</dbReference>
<dbReference type="HOGENOM" id="CLU_007383_6_1_0"/>
<dbReference type="RefSeq" id="WP_013178046.1">
    <property type="nucleotide sequence ID" value="NC_014221.1"/>
</dbReference>
<evidence type="ECO:0000259" key="1">
    <source>
        <dbReference type="Pfam" id="PF01370"/>
    </source>
</evidence>
<organism evidence="2 3">
    <name type="scientific">Truepera radiovictrix (strain DSM 17093 / CIP 108686 / LMG 22925 / RQ-24)</name>
    <dbReference type="NCBI Taxonomy" id="649638"/>
    <lineage>
        <taxon>Bacteria</taxon>
        <taxon>Thermotogati</taxon>
        <taxon>Deinococcota</taxon>
        <taxon>Deinococci</taxon>
        <taxon>Trueperales</taxon>
        <taxon>Trueperaceae</taxon>
        <taxon>Truepera</taxon>
    </lineage>
</organism>
<dbReference type="eggNOG" id="COG0451">
    <property type="taxonomic scope" value="Bacteria"/>
</dbReference>
<dbReference type="GO" id="GO:0004029">
    <property type="term" value="F:aldehyde dehydrogenase (NAD+) activity"/>
    <property type="evidence" value="ECO:0007669"/>
    <property type="project" value="TreeGrafter"/>
</dbReference>
<dbReference type="PANTHER" id="PTHR48079">
    <property type="entry name" value="PROTEIN YEEZ"/>
    <property type="match status" value="1"/>
</dbReference>
<gene>
    <name evidence="2" type="ordered locus">Trad_1559</name>
</gene>
<dbReference type="Proteomes" id="UP000000379">
    <property type="component" value="Chromosome"/>
</dbReference>
<dbReference type="InterPro" id="IPR001509">
    <property type="entry name" value="Epimerase_deHydtase"/>
</dbReference>
<dbReference type="Gene3D" id="3.40.50.720">
    <property type="entry name" value="NAD(P)-binding Rossmann-like Domain"/>
    <property type="match status" value="1"/>
</dbReference>
<reference evidence="3" key="1">
    <citation type="submission" date="2010-05" db="EMBL/GenBank/DDBJ databases">
        <title>The complete genome of Truepera radiovictris DSM 17093.</title>
        <authorList>
            <consortium name="US DOE Joint Genome Institute (JGI-PGF)"/>
            <person name="Lucas S."/>
            <person name="Copeland A."/>
            <person name="Lapidus A."/>
            <person name="Glavina del Rio T."/>
            <person name="Dalin E."/>
            <person name="Tice H."/>
            <person name="Bruce D."/>
            <person name="Goodwin L."/>
            <person name="Pitluck S."/>
            <person name="Kyrpides N."/>
            <person name="Mavromatis K."/>
            <person name="Ovchinnikova G."/>
            <person name="Munk A.C."/>
            <person name="Detter J.C."/>
            <person name="Han C."/>
            <person name="Tapia R."/>
            <person name="Land M."/>
            <person name="Hauser L."/>
            <person name="Markowitz V."/>
            <person name="Cheng J.-F."/>
            <person name="Hugenholtz P."/>
            <person name="Woyke T."/>
            <person name="Wu D."/>
            <person name="Tindall B."/>
            <person name="Pomrenke H.G."/>
            <person name="Brambilla E."/>
            <person name="Klenk H.-P."/>
            <person name="Eisen J.A."/>
        </authorList>
    </citation>
    <scope>NUCLEOTIDE SEQUENCE [LARGE SCALE GENOMIC DNA]</scope>
    <source>
        <strain evidence="3">DSM 17093 / CIP 108686 / LMG 22925 / RQ-24</strain>
    </source>
</reference>